<protein>
    <submittedName>
        <fullName evidence="3">SUF system NifU family Fe-S cluster assembly protein</fullName>
    </submittedName>
</protein>
<evidence type="ECO:0000259" key="2">
    <source>
        <dbReference type="Pfam" id="PF01592"/>
    </source>
</evidence>
<dbReference type="NCBIfam" id="TIGR01994">
    <property type="entry name" value="SUF_scaf_2"/>
    <property type="match status" value="1"/>
</dbReference>
<dbReference type="EMBL" id="JAEKNS010000083">
    <property type="protein sequence ID" value="MBJ7594860.1"/>
    <property type="molecule type" value="Genomic_DNA"/>
</dbReference>
<dbReference type="Proteomes" id="UP000606991">
    <property type="component" value="Unassembled WGS sequence"/>
</dbReference>
<dbReference type="GO" id="GO:0016226">
    <property type="term" value="P:iron-sulfur cluster assembly"/>
    <property type="evidence" value="ECO:0007669"/>
    <property type="project" value="InterPro"/>
</dbReference>
<dbReference type="FunFam" id="3.90.1010.10:FF:000002">
    <property type="entry name" value="Iron-sulfur cluster assembly scaffold protein NifU"/>
    <property type="match status" value="1"/>
</dbReference>
<dbReference type="Gene3D" id="3.90.1010.10">
    <property type="match status" value="1"/>
</dbReference>
<dbReference type="CDD" id="cd06664">
    <property type="entry name" value="IscU_like"/>
    <property type="match status" value="1"/>
</dbReference>
<organism evidence="3 4">
    <name type="scientific">Candidatus Aeolococcus gillhamiae</name>
    <dbReference type="NCBI Taxonomy" id="3127015"/>
    <lineage>
        <taxon>Bacteria</taxon>
        <taxon>Bacillati</taxon>
        <taxon>Candidatus Dormiibacterota</taxon>
        <taxon>Candidatus Dormibacteria</taxon>
        <taxon>Candidatus Aeolococcales</taxon>
        <taxon>Candidatus Aeolococcaceae</taxon>
        <taxon>Candidatus Aeolococcus</taxon>
    </lineage>
</organism>
<dbReference type="AlphaFoldDB" id="A0A934MZM5"/>
<accession>A0A934MZM5</accession>
<sequence>MQVGFTPVADDLYREIILDHYRHPRHRGRLDPADAVVEADNPLCGDQIDISVRFDGDQLAGIAFEGTGCSISQAACSMLCDEVSGGSRARARDVADRFRAMLVEGGSCDDLGDLEALQGVRAYPVRVKCATLPCNALLQALGHAEDRP</sequence>
<dbReference type="InterPro" id="IPR002871">
    <property type="entry name" value="NIF_FeS_clus_asmbl_NifU_N"/>
</dbReference>
<evidence type="ECO:0000256" key="1">
    <source>
        <dbReference type="ARBA" id="ARBA00006420"/>
    </source>
</evidence>
<dbReference type="GO" id="GO:0051536">
    <property type="term" value="F:iron-sulfur cluster binding"/>
    <property type="evidence" value="ECO:0007669"/>
    <property type="project" value="InterPro"/>
</dbReference>
<reference evidence="3 4" key="1">
    <citation type="submission" date="2020-10" db="EMBL/GenBank/DDBJ databases">
        <title>Ca. Dormibacterota MAGs.</title>
        <authorList>
            <person name="Montgomery K."/>
        </authorList>
    </citation>
    <scope>NUCLEOTIDE SEQUENCE [LARGE SCALE GENOMIC DNA]</scope>
    <source>
        <strain evidence="3">SC8812_S17_18</strain>
    </source>
</reference>
<dbReference type="Pfam" id="PF01592">
    <property type="entry name" value="NifU_N"/>
    <property type="match status" value="1"/>
</dbReference>
<dbReference type="RefSeq" id="WP_337311430.1">
    <property type="nucleotide sequence ID" value="NZ_JAEKNS010000083.1"/>
</dbReference>
<dbReference type="SUPFAM" id="SSF82649">
    <property type="entry name" value="SufE/NifU"/>
    <property type="match status" value="1"/>
</dbReference>
<dbReference type="GO" id="GO:0005506">
    <property type="term" value="F:iron ion binding"/>
    <property type="evidence" value="ECO:0007669"/>
    <property type="project" value="InterPro"/>
</dbReference>
<comment type="caution">
    <text evidence="3">The sequence shown here is derived from an EMBL/GenBank/DDBJ whole genome shotgun (WGS) entry which is preliminary data.</text>
</comment>
<gene>
    <name evidence="3" type="ORF">JF886_08360</name>
</gene>
<dbReference type="PANTHER" id="PTHR10093">
    <property type="entry name" value="IRON-SULFUR CLUSTER ASSEMBLY ENZYME NIFU HOMOLOG"/>
    <property type="match status" value="1"/>
</dbReference>
<evidence type="ECO:0000313" key="4">
    <source>
        <dbReference type="Proteomes" id="UP000606991"/>
    </source>
</evidence>
<name>A0A934MZM5_9BACT</name>
<proteinExistence type="inferred from homology"/>
<evidence type="ECO:0000313" key="3">
    <source>
        <dbReference type="EMBL" id="MBJ7594860.1"/>
    </source>
</evidence>
<comment type="similarity">
    <text evidence="1">Belongs to the NifU family.</text>
</comment>
<feature type="domain" description="NIF system FeS cluster assembly NifU N-terminal" evidence="2">
    <location>
        <begin position="13"/>
        <end position="129"/>
    </location>
</feature>